<evidence type="ECO:0000313" key="2">
    <source>
        <dbReference type="Proteomes" id="UP000561011"/>
    </source>
</evidence>
<dbReference type="Proteomes" id="UP000561011">
    <property type="component" value="Unassembled WGS sequence"/>
</dbReference>
<dbReference type="EMBL" id="JACBYE010000004">
    <property type="protein sequence ID" value="NYS92531.1"/>
    <property type="molecule type" value="Genomic_DNA"/>
</dbReference>
<reference evidence="1 2" key="1">
    <citation type="submission" date="2020-07" db="EMBL/GenBank/DDBJ databases">
        <title>MOT database genomes.</title>
        <authorList>
            <person name="Joseph S."/>
            <person name="Aduse-Opoku J."/>
            <person name="Hashim A."/>
            <person name="Wade W."/>
            <person name="Curtis M."/>
        </authorList>
    </citation>
    <scope>NUCLEOTIDE SEQUENCE [LARGE SCALE GENOMIC DNA]</scope>
    <source>
        <strain evidence="1 2">DSM 100099</strain>
    </source>
</reference>
<gene>
    <name evidence="1" type="ORF">HZZ10_03170</name>
</gene>
<accession>A0A853EPR3</accession>
<dbReference type="AlphaFoldDB" id="A0A853EPR3"/>
<dbReference type="RefSeq" id="WP_179912378.1">
    <property type="nucleotide sequence ID" value="NZ_JACBYE010000004.1"/>
</dbReference>
<keyword evidence="2" id="KW-1185">Reference proteome</keyword>
<proteinExistence type="predicted"/>
<evidence type="ECO:0000313" key="1">
    <source>
        <dbReference type="EMBL" id="NYS92531.1"/>
    </source>
</evidence>
<sequence length="140" mass="14753">MKHLREFLADLTTQAWTRLSVIAPAWLRTVVPVAWGSASSWLLTHVTWQPVVDLVAAVDPLVLAGAATAVWYAVARWAEPHLTDWVTRLVLGSAQVPAYDAVAVKSPDGPVAGPGSIAADGTPVAVLIVNEDVIVDAGQA</sequence>
<comment type="caution">
    <text evidence="1">The sequence shown here is derived from an EMBL/GenBank/DDBJ whole genome shotgun (WGS) entry which is preliminary data.</text>
</comment>
<organism evidence="1 2">
    <name type="scientific">Sanguibacter inulinus</name>
    <dbReference type="NCBI Taxonomy" id="60922"/>
    <lineage>
        <taxon>Bacteria</taxon>
        <taxon>Bacillati</taxon>
        <taxon>Actinomycetota</taxon>
        <taxon>Actinomycetes</taxon>
        <taxon>Micrococcales</taxon>
        <taxon>Sanguibacteraceae</taxon>
        <taxon>Sanguibacter</taxon>
    </lineage>
</organism>
<name>A0A853EPR3_9MICO</name>
<protein>
    <submittedName>
        <fullName evidence="1">Uncharacterized protein</fullName>
    </submittedName>
</protein>